<organism evidence="2 3">
    <name type="scientific">Croceibacterium mercuriale</name>
    <dbReference type="NCBI Taxonomy" id="1572751"/>
    <lineage>
        <taxon>Bacteria</taxon>
        <taxon>Pseudomonadati</taxon>
        <taxon>Pseudomonadota</taxon>
        <taxon>Alphaproteobacteria</taxon>
        <taxon>Sphingomonadales</taxon>
        <taxon>Erythrobacteraceae</taxon>
        <taxon>Croceibacterium</taxon>
    </lineage>
</organism>
<feature type="transmembrane region" description="Helical" evidence="1">
    <location>
        <begin position="32"/>
        <end position="55"/>
    </location>
</feature>
<gene>
    <name evidence="2" type="ORF">PK98_11400</name>
</gene>
<accession>A0A0B2BX53</accession>
<reference evidence="2 3" key="1">
    <citation type="submission" date="2014-11" db="EMBL/GenBank/DDBJ databases">
        <title>Draft genome sequence of Kirrobacter mercurialis.</title>
        <authorList>
            <person name="Coil D.A."/>
            <person name="Eisen J.A."/>
        </authorList>
    </citation>
    <scope>NUCLEOTIDE SEQUENCE [LARGE SCALE GENOMIC DNA]</scope>
    <source>
        <strain evidence="2 3">Coronado</strain>
    </source>
</reference>
<keyword evidence="1" id="KW-1133">Transmembrane helix</keyword>
<dbReference type="EMBL" id="JTDN01000002">
    <property type="protein sequence ID" value="KHL24582.1"/>
    <property type="molecule type" value="Genomic_DNA"/>
</dbReference>
<name>A0A0B2BX53_9SPHN</name>
<proteinExistence type="predicted"/>
<dbReference type="Proteomes" id="UP000030988">
    <property type="component" value="Unassembled WGS sequence"/>
</dbReference>
<evidence type="ECO:0000256" key="1">
    <source>
        <dbReference type="SAM" id="Phobius"/>
    </source>
</evidence>
<keyword evidence="3" id="KW-1185">Reference proteome</keyword>
<dbReference type="OrthoDB" id="7605666at2"/>
<dbReference type="AlphaFoldDB" id="A0A0B2BX53"/>
<keyword evidence="1" id="KW-0812">Transmembrane</keyword>
<keyword evidence="1" id="KW-0472">Membrane</keyword>
<dbReference type="RefSeq" id="WP_039097031.1">
    <property type="nucleotide sequence ID" value="NZ_JTDN01000002.1"/>
</dbReference>
<sequence length="63" mass="6660">MMRGWPVLMGLVLPLALILASALLVPDDAPRLLGISLANWCLFACAPITAVLLAVCHRRGPPA</sequence>
<evidence type="ECO:0000313" key="3">
    <source>
        <dbReference type="Proteomes" id="UP000030988"/>
    </source>
</evidence>
<comment type="caution">
    <text evidence="2">The sequence shown here is derived from an EMBL/GenBank/DDBJ whole genome shotgun (WGS) entry which is preliminary data.</text>
</comment>
<protein>
    <submittedName>
        <fullName evidence="2">Uncharacterized protein</fullName>
    </submittedName>
</protein>
<evidence type="ECO:0000313" key="2">
    <source>
        <dbReference type="EMBL" id="KHL24582.1"/>
    </source>
</evidence>
<dbReference type="STRING" id="1572751.PK98_11400"/>